<evidence type="ECO:0000256" key="2">
    <source>
        <dbReference type="RuleBase" id="RU000411"/>
    </source>
</evidence>
<dbReference type="eggNOG" id="KOG2392">
    <property type="taxonomic scope" value="Eukaryota"/>
</dbReference>
<feature type="domain" description="Serpin" evidence="3">
    <location>
        <begin position="16"/>
        <end position="362"/>
    </location>
</feature>
<dbReference type="OMA" id="WIPKAIF"/>
<sequence>MEDLAGAIRDLAALSTRLLLQLSGDGEKRNLAISPLSIHSVLVLLAAGATGDTLDQIVSFLGLSGGAAHAALASEVATLVFGRADGVEPQIRCAVGVWVDASLRLRPAFADKVASKFKAAVRATFRENVEEARVEINRWFEDKTGGFIKDLMPEGHLDAISTVLVIGNALYMRGTWLDPFIPYNTLDDDFFLPDADGSRVRVPFMTSTNDQRISCHPGFKVLLLPYESKGNHEFSMHIYLPDERDGLQALVREISSSGTAVFVARCVPAARGVEVGNLTIPKFKVSSKMDAGDVLQGLGLELPFRFTHDWSEMIELAEPLKVQNVLHECVVEVDEDGTMAAAATEADCDVFFFCLRKTVMLGFLCTERNRLAWTSWRIIRSWSSSGRTRAAFCFESITPQVLELGTNNHFSARTCGIHVNGLKTWLDGANTVLYTPAALTRCVS</sequence>
<dbReference type="Gene3D" id="3.30.497.10">
    <property type="entry name" value="Antithrombin, subunit I, domain 2"/>
    <property type="match status" value="1"/>
</dbReference>
<organism evidence="4">
    <name type="scientific">Triticum urartu</name>
    <name type="common">Red wild einkorn</name>
    <name type="synonym">Crithodium urartu</name>
    <dbReference type="NCBI Taxonomy" id="4572"/>
    <lineage>
        <taxon>Eukaryota</taxon>
        <taxon>Viridiplantae</taxon>
        <taxon>Streptophyta</taxon>
        <taxon>Embryophyta</taxon>
        <taxon>Tracheophyta</taxon>
        <taxon>Spermatophyta</taxon>
        <taxon>Magnoliopsida</taxon>
        <taxon>Liliopsida</taxon>
        <taxon>Poales</taxon>
        <taxon>Poaceae</taxon>
        <taxon>BOP clade</taxon>
        <taxon>Pooideae</taxon>
        <taxon>Triticodae</taxon>
        <taxon>Triticeae</taxon>
        <taxon>Triticinae</taxon>
        <taxon>Triticum</taxon>
    </lineage>
</organism>
<dbReference type="InterPro" id="IPR023796">
    <property type="entry name" value="Serpin_dom"/>
</dbReference>
<dbReference type="SUPFAM" id="SSF56574">
    <property type="entry name" value="Serpins"/>
    <property type="match status" value="1"/>
</dbReference>
<dbReference type="InterPro" id="IPR042178">
    <property type="entry name" value="Serpin_sf_1"/>
</dbReference>
<dbReference type="Gene3D" id="2.30.39.10">
    <property type="entry name" value="Alpha-1-antitrypsin, domain 1"/>
    <property type="match status" value="1"/>
</dbReference>
<dbReference type="PANTHER" id="PTHR11461">
    <property type="entry name" value="SERINE PROTEASE INHIBITOR, SERPIN"/>
    <property type="match status" value="1"/>
</dbReference>
<dbReference type="InterPro" id="IPR000215">
    <property type="entry name" value="Serpin_fam"/>
</dbReference>
<dbReference type="PANTHER" id="PTHR11461:SF301">
    <property type="entry name" value="SERPIN DOMAIN-CONTAINING PROTEIN"/>
    <property type="match status" value="1"/>
</dbReference>
<dbReference type="STRING" id="4572.M7ZSQ5"/>
<dbReference type="InterPro" id="IPR036186">
    <property type="entry name" value="Serpin_sf"/>
</dbReference>
<dbReference type="Pfam" id="PF00079">
    <property type="entry name" value="Serpin"/>
    <property type="match status" value="1"/>
</dbReference>
<dbReference type="SMART" id="SM00093">
    <property type="entry name" value="SERPIN"/>
    <property type="match status" value="1"/>
</dbReference>
<dbReference type="GO" id="GO:0004867">
    <property type="term" value="F:serine-type endopeptidase inhibitor activity"/>
    <property type="evidence" value="ECO:0007669"/>
    <property type="project" value="InterPro"/>
</dbReference>
<evidence type="ECO:0000313" key="4">
    <source>
        <dbReference type="EMBL" id="EMS63152.1"/>
    </source>
</evidence>
<comment type="similarity">
    <text evidence="1 2">Belongs to the serpin family.</text>
</comment>
<evidence type="ECO:0000256" key="1">
    <source>
        <dbReference type="ARBA" id="ARBA00009500"/>
    </source>
</evidence>
<proteinExistence type="inferred from homology"/>
<protein>
    <submittedName>
        <fullName evidence="4">Serpin-Z1</fullName>
    </submittedName>
</protein>
<name>M7ZSQ5_TRIUA</name>
<dbReference type="EMBL" id="KD072677">
    <property type="protein sequence ID" value="EMS63152.1"/>
    <property type="molecule type" value="Genomic_DNA"/>
</dbReference>
<gene>
    <name evidence="4" type="ORF">TRIUR3_27633</name>
</gene>
<evidence type="ECO:0000259" key="3">
    <source>
        <dbReference type="SMART" id="SM00093"/>
    </source>
</evidence>
<dbReference type="GO" id="GO:0005615">
    <property type="term" value="C:extracellular space"/>
    <property type="evidence" value="ECO:0007669"/>
    <property type="project" value="InterPro"/>
</dbReference>
<accession>M7ZSQ5</accession>
<reference evidence="4" key="1">
    <citation type="journal article" date="2013" name="Nature">
        <title>Draft genome of the wheat A-genome progenitor Triticum urartu.</title>
        <authorList>
            <person name="Ling H.Q."/>
            <person name="Zhao S."/>
            <person name="Liu D."/>
            <person name="Wang J."/>
            <person name="Sun H."/>
            <person name="Zhang C."/>
            <person name="Fan H."/>
            <person name="Li D."/>
            <person name="Dong L."/>
            <person name="Tao Y."/>
            <person name="Gao C."/>
            <person name="Wu H."/>
            <person name="Li Y."/>
            <person name="Cui Y."/>
            <person name="Guo X."/>
            <person name="Zheng S."/>
            <person name="Wang B."/>
            <person name="Yu K."/>
            <person name="Liang Q."/>
            <person name="Yang W."/>
            <person name="Lou X."/>
            <person name="Chen J."/>
            <person name="Feng M."/>
            <person name="Jian J."/>
            <person name="Zhang X."/>
            <person name="Luo G."/>
            <person name="Jiang Y."/>
            <person name="Liu J."/>
            <person name="Wang Z."/>
            <person name="Sha Y."/>
            <person name="Zhang B."/>
            <person name="Wu H."/>
            <person name="Tang D."/>
            <person name="Shen Q."/>
            <person name="Xue P."/>
            <person name="Zou S."/>
            <person name="Wang X."/>
            <person name="Liu X."/>
            <person name="Wang F."/>
            <person name="Yang Y."/>
            <person name="An X."/>
            <person name="Dong Z."/>
            <person name="Zhang K."/>
            <person name="Zhang X."/>
            <person name="Luo M.C."/>
            <person name="Dvorak J."/>
            <person name="Tong Y."/>
            <person name="Wang J."/>
            <person name="Yang H."/>
            <person name="Li Z."/>
            <person name="Wang D."/>
            <person name="Zhang A."/>
            <person name="Wang J."/>
        </authorList>
    </citation>
    <scope>NUCLEOTIDE SEQUENCE</scope>
</reference>
<dbReference type="AlphaFoldDB" id="M7ZSQ5"/>
<dbReference type="InterPro" id="IPR042185">
    <property type="entry name" value="Serpin_sf_2"/>
</dbReference>